<feature type="region of interest" description="Disordered" evidence="1">
    <location>
        <begin position="529"/>
        <end position="548"/>
    </location>
</feature>
<name>A0A087B684_9BIFI</name>
<protein>
    <submittedName>
        <fullName evidence="2">Phage portal protein gp6</fullName>
    </submittedName>
</protein>
<dbReference type="EMBL" id="JGZB01000013">
    <property type="protein sequence ID" value="KFI66534.1"/>
    <property type="molecule type" value="Genomic_DNA"/>
</dbReference>
<accession>A0A087B684</accession>
<evidence type="ECO:0000256" key="1">
    <source>
        <dbReference type="SAM" id="MobiDB-lite"/>
    </source>
</evidence>
<dbReference type="STRING" id="1692.BMAGN_1442"/>
<keyword evidence="3" id="KW-1185">Reference proteome</keyword>
<dbReference type="AlphaFoldDB" id="A0A087B684"/>
<proteinExistence type="predicted"/>
<gene>
    <name evidence="2" type="ORF">BMAGN_1442</name>
</gene>
<dbReference type="RefSeq" id="WP_022860318.1">
    <property type="nucleotide sequence ID" value="NZ_JGZB01000013.1"/>
</dbReference>
<feature type="compositionally biased region" description="Acidic residues" evidence="1">
    <location>
        <begin position="530"/>
        <end position="541"/>
    </location>
</feature>
<dbReference type="Proteomes" id="UP000029052">
    <property type="component" value="Unassembled WGS sequence"/>
</dbReference>
<organism evidence="2 3">
    <name type="scientific">Bifidobacterium magnum</name>
    <dbReference type="NCBI Taxonomy" id="1692"/>
    <lineage>
        <taxon>Bacteria</taxon>
        <taxon>Bacillati</taxon>
        <taxon>Actinomycetota</taxon>
        <taxon>Actinomycetes</taxon>
        <taxon>Bifidobacteriales</taxon>
        <taxon>Bifidobacteriaceae</taxon>
        <taxon>Bifidobacterium</taxon>
    </lineage>
</organism>
<sequence>MADLVSLVPGDEEPGGDGMLLTQLASALCARIPTLCMLKTFYDGRERIPSKSIPKSANQNGYAVYKRFIDICQLDLAKAIADAVIYRQRPTGFRLIADKTLRSTEADDMWADCRMELKSRQMFRDLSIYGNAYAIVHSPDAPSYIDVLSPWDTYVSGDEDSAVHYSYQAAEGKEYLALYRVVRDDKGQVTGVTCRVAAAEVEERTMLAEGDAEQIYAVANNEDNAVAPEFSPVFSWMDVSSNDDDFRYARECASLPVVRIHAPGGMGQFEPHIPMLSSIDQQRFQRFCIQELQAFKQRAVSMGSAPTVYREHDPQVLNGQARAGDKVDYSEMFQSGPDALWLVPDDAKFWESSSTDINPLITAVASDIKHLAAASGTPLDILSPDVAGSAEGAQLKREGLVFKVEDMNARANDGFTRIMRMALVSSGQSAAADNRFETVWKPINPPSQLEQAQAAQYSENNLPFKTNLRRNYGMTEIEINETLQDLSDTQFIGAMAREKAMLDDAGQQYPSSNRGTSGFGVHDYTFNAEYPDEPTEMDMSEDLSGGES</sequence>
<evidence type="ECO:0000313" key="2">
    <source>
        <dbReference type="EMBL" id="KFI66534.1"/>
    </source>
</evidence>
<reference evidence="2 3" key="1">
    <citation type="submission" date="2014-03" db="EMBL/GenBank/DDBJ databases">
        <title>Genomics of Bifidobacteria.</title>
        <authorList>
            <person name="Ventura M."/>
            <person name="Milani C."/>
            <person name="Lugli G.A."/>
        </authorList>
    </citation>
    <scope>NUCLEOTIDE SEQUENCE [LARGE SCALE GENOMIC DNA]</scope>
    <source>
        <strain evidence="2 3">LMG 11591</strain>
    </source>
</reference>
<dbReference type="eggNOG" id="ENOG5030HSN">
    <property type="taxonomic scope" value="Bacteria"/>
</dbReference>
<evidence type="ECO:0000313" key="3">
    <source>
        <dbReference type="Proteomes" id="UP000029052"/>
    </source>
</evidence>
<comment type="caution">
    <text evidence="2">The sequence shown here is derived from an EMBL/GenBank/DDBJ whole genome shotgun (WGS) entry which is preliminary data.</text>
</comment>